<gene>
    <name evidence="3" type="ORF">IAD42_11310</name>
</gene>
<comment type="caution">
    <text evidence="3">The sequence shown here is derived from an EMBL/GenBank/DDBJ whole genome shotgun (WGS) entry which is preliminary data.</text>
</comment>
<feature type="domain" description="GH16" evidence="2">
    <location>
        <begin position="2"/>
        <end position="261"/>
    </location>
</feature>
<reference evidence="3" key="1">
    <citation type="submission" date="2020-10" db="EMBL/GenBank/DDBJ databases">
        <authorList>
            <person name="Gilroy R."/>
        </authorList>
    </citation>
    <scope>NUCLEOTIDE SEQUENCE</scope>
    <source>
        <strain evidence="3">ChiHecec3B27-6122</strain>
    </source>
</reference>
<evidence type="ECO:0000313" key="3">
    <source>
        <dbReference type="EMBL" id="HIS98552.1"/>
    </source>
</evidence>
<reference evidence="3" key="2">
    <citation type="journal article" date="2021" name="PeerJ">
        <title>Extensive microbial diversity within the chicken gut microbiome revealed by metagenomics and culture.</title>
        <authorList>
            <person name="Gilroy R."/>
            <person name="Ravi A."/>
            <person name="Getino M."/>
            <person name="Pursley I."/>
            <person name="Horton D.L."/>
            <person name="Alikhan N.F."/>
            <person name="Baker D."/>
            <person name="Gharbi K."/>
            <person name="Hall N."/>
            <person name="Watson M."/>
            <person name="Adriaenssens E.M."/>
            <person name="Foster-Nyarko E."/>
            <person name="Jarju S."/>
            <person name="Secka A."/>
            <person name="Antonio M."/>
            <person name="Oren A."/>
            <person name="Chaudhuri R.R."/>
            <person name="La Ragione R."/>
            <person name="Hildebrand F."/>
            <person name="Pallen M.J."/>
        </authorList>
    </citation>
    <scope>NUCLEOTIDE SEQUENCE</scope>
    <source>
        <strain evidence="3">ChiHecec3B27-6122</strain>
    </source>
</reference>
<dbReference type="InterPro" id="IPR000757">
    <property type="entry name" value="Beta-glucanase-like"/>
</dbReference>
<dbReference type="AlphaFoldDB" id="A0A9D1G6P0"/>
<evidence type="ECO:0000259" key="2">
    <source>
        <dbReference type="PROSITE" id="PS51762"/>
    </source>
</evidence>
<organism evidence="3 4">
    <name type="scientific">Candidatus Scatomorpha pullistercoris</name>
    <dbReference type="NCBI Taxonomy" id="2840929"/>
    <lineage>
        <taxon>Bacteria</taxon>
        <taxon>Bacillati</taxon>
        <taxon>Bacillota</taxon>
        <taxon>Clostridia</taxon>
        <taxon>Eubacteriales</taxon>
        <taxon>Candidatus Scatomorpha</taxon>
    </lineage>
</organism>
<sequence length="261" mass="29388">MRMYNKLIWEDDFDGSELDLSKWSFRTGNWQVAPDGTPVVPGWGNRELQYYTGNGENVSLGGSCLSLIARRENSPEQFGQTYGYTSARIDTRDKFSFTYGRIEFRASCPLGTGLWPAVWMLPEGEEYGPWAASGELDLLEAKGRLSDRIFGTIHYGGAYPLNTHQEYTATLPAGTGIDSFHTYEVIWEPGRISWLVDGRVYAAATEWRSRTPGIESPAPFDKPFYLLVNLAVGGSFDEQAMGRVTTDLPAEFRLDYIRIFQ</sequence>
<dbReference type="PROSITE" id="PS51762">
    <property type="entry name" value="GH16_2"/>
    <property type="match status" value="1"/>
</dbReference>
<evidence type="ECO:0000313" key="4">
    <source>
        <dbReference type="Proteomes" id="UP000886876"/>
    </source>
</evidence>
<name>A0A9D1G6P0_9FIRM</name>
<keyword evidence="3" id="KW-0378">Hydrolase</keyword>
<proteinExistence type="inferred from homology"/>
<dbReference type="InterPro" id="IPR050546">
    <property type="entry name" value="Glycosyl_Hydrlase_16"/>
</dbReference>
<dbReference type="CDD" id="cd08023">
    <property type="entry name" value="GH16_laminarinase_like"/>
    <property type="match status" value="1"/>
</dbReference>
<dbReference type="PANTHER" id="PTHR10963:SF55">
    <property type="entry name" value="GLYCOSIDE HYDROLASE FAMILY 16 PROTEIN"/>
    <property type="match status" value="1"/>
</dbReference>
<dbReference type="Proteomes" id="UP000886876">
    <property type="component" value="Unassembled WGS sequence"/>
</dbReference>
<dbReference type="PANTHER" id="PTHR10963">
    <property type="entry name" value="GLYCOSYL HYDROLASE-RELATED"/>
    <property type="match status" value="1"/>
</dbReference>
<comment type="similarity">
    <text evidence="1">Belongs to the glycosyl hydrolase 16 family.</text>
</comment>
<dbReference type="GO" id="GO:0004553">
    <property type="term" value="F:hydrolase activity, hydrolyzing O-glycosyl compounds"/>
    <property type="evidence" value="ECO:0007669"/>
    <property type="project" value="InterPro"/>
</dbReference>
<dbReference type="Gene3D" id="2.60.120.200">
    <property type="match status" value="1"/>
</dbReference>
<accession>A0A9D1G6P0</accession>
<protein>
    <submittedName>
        <fullName evidence="3">Glycoside hydrolase family 16 protein</fullName>
    </submittedName>
</protein>
<dbReference type="GO" id="GO:0005975">
    <property type="term" value="P:carbohydrate metabolic process"/>
    <property type="evidence" value="ECO:0007669"/>
    <property type="project" value="InterPro"/>
</dbReference>
<evidence type="ECO:0000256" key="1">
    <source>
        <dbReference type="ARBA" id="ARBA00006865"/>
    </source>
</evidence>
<dbReference type="InterPro" id="IPR013320">
    <property type="entry name" value="ConA-like_dom_sf"/>
</dbReference>
<dbReference type="EMBL" id="DVJS01000277">
    <property type="protein sequence ID" value="HIS98552.1"/>
    <property type="molecule type" value="Genomic_DNA"/>
</dbReference>
<dbReference type="SUPFAM" id="SSF49899">
    <property type="entry name" value="Concanavalin A-like lectins/glucanases"/>
    <property type="match status" value="1"/>
</dbReference>
<dbReference type="Pfam" id="PF00722">
    <property type="entry name" value="Glyco_hydro_16"/>
    <property type="match status" value="1"/>
</dbReference>